<dbReference type="HOGENOM" id="CLU_192686_2_0_9"/>
<proteinExistence type="predicted"/>
<evidence type="ECO:0000313" key="1">
    <source>
        <dbReference type="EMBL" id="AJI21831.1"/>
    </source>
</evidence>
<organism evidence="1 2">
    <name type="scientific">Priestia megaterium (strain ATCC 14581 / DSM 32 / CCUG 1817 / JCM 2506 / NBRC 15308 / NCIMB 9376 / NCTC 10342 / NRRL B-14308 / VKM B-512 / Ford 19)</name>
    <name type="common">Bacillus megaterium</name>
    <dbReference type="NCBI Taxonomy" id="1348623"/>
    <lineage>
        <taxon>Bacteria</taxon>
        <taxon>Bacillati</taxon>
        <taxon>Bacillota</taxon>
        <taxon>Bacilli</taxon>
        <taxon>Bacillales</taxon>
        <taxon>Bacillaceae</taxon>
        <taxon>Priestia</taxon>
    </lineage>
</organism>
<dbReference type="KEGG" id="bmeg:BG04_5042"/>
<dbReference type="InterPro" id="IPR018730">
    <property type="entry name" value="DUF2273"/>
</dbReference>
<dbReference type="Proteomes" id="UP000031829">
    <property type="component" value="Chromosome"/>
</dbReference>
<sequence length="69" mass="7514">MSTPDKLIPYRGRVLGILAGLVLAILLLTIGFGPTLLIVAFMGIGYVIGKWRDGHLDINAWVGFFTKGR</sequence>
<gene>
    <name evidence="1" type="ORF">BG04_5042</name>
</gene>
<evidence type="ECO:0000313" key="2">
    <source>
        <dbReference type="Proteomes" id="UP000031829"/>
    </source>
</evidence>
<reference evidence="1 2" key="1">
    <citation type="journal article" date="2015" name="Genome Announc.">
        <title>Complete genome sequences for 35 biothreat assay-relevant bacillus species.</title>
        <authorList>
            <person name="Johnson S.L."/>
            <person name="Daligault H.E."/>
            <person name="Davenport K.W."/>
            <person name="Jaissle J."/>
            <person name="Frey K.G."/>
            <person name="Ladner J.T."/>
            <person name="Broomall S.M."/>
            <person name="Bishop-Lilly K.A."/>
            <person name="Bruce D.C."/>
            <person name="Gibbons H.S."/>
            <person name="Coyne S.R."/>
            <person name="Lo C.C."/>
            <person name="Meincke L."/>
            <person name="Munk A.C."/>
            <person name="Koroleva G.I."/>
            <person name="Rosenzweig C.N."/>
            <person name="Palacios G.F."/>
            <person name="Redden C.L."/>
            <person name="Minogue T.D."/>
            <person name="Chain P.S."/>
        </authorList>
    </citation>
    <scope>NUCLEOTIDE SEQUENCE [LARGE SCALE GENOMIC DNA]</scope>
    <source>
        <strain evidence="2">ATCC 14581 / DSM 32 / JCM 2506 / NBRC 15308 / NCIMB 9376 / NCTC 10342 / NRRL B-14308 / VKM B-512</strain>
    </source>
</reference>
<evidence type="ECO:0008006" key="3">
    <source>
        <dbReference type="Google" id="ProtNLM"/>
    </source>
</evidence>
<dbReference type="EMBL" id="CP009920">
    <property type="protein sequence ID" value="AJI21831.1"/>
    <property type="molecule type" value="Genomic_DNA"/>
</dbReference>
<accession>A0A0B6AE95</accession>
<dbReference type="RefSeq" id="WP_016764344.1">
    <property type="nucleotide sequence ID" value="NZ_BCVB01000010.1"/>
</dbReference>
<name>A0A0B6AE95_PRIM2</name>
<protein>
    <recommendedName>
        <fullName evidence="3">DUF2273 domain-containing protein</fullName>
    </recommendedName>
</protein>
<dbReference type="GeneID" id="93643008"/>
<dbReference type="AlphaFoldDB" id="A0A0B6AE95"/>
<dbReference type="Pfam" id="PF10031">
    <property type="entry name" value="DUF2273"/>
    <property type="match status" value="1"/>
</dbReference>